<dbReference type="SUPFAM" id="SSF81296">
    <property type="entry name" value="E set domains"/>
    <property type="match status" value="1"/>
</dbReference>
<keyword evidence="9 10" id="KW-0119">Carbohydrate metabolism</keyword>
<dbReference type="InterPro" id="IPR037439">
    <property type="entry name" value="Branching_enzy"/>
</dbReference>
<dbReference type="GO" id="GO:0005829">
    <property type="term" value="C:cytosol"/>
    <property type="evidence" value="ECO:0007669"/>
    <property type="project" value="TreeGrafter"/>
</dbReference>
<comment type="subunit">
    <text evidence="10">Monomer.</text>
</comment>
<evidence type="ECO:0000256" key="6">
    <source>
        <dbReference type="ARBA" id="ARBA00022676"/>
    </source>
</evidence>
<dbReference type="CDD" id="cd02855">
    <property type="entry name" value="E_set_GBE_prok_N"/>
    <property type="match status" value="1"/>
</dbReference>
<dbReference type="SUPFAM" id="SSF51445">
    <property type="entry name" value="(Trans)glycosidases"/>
    <property type="match status" value="1"/>
</dbReference>
<dbReference type="Pfam" id="PF02922">
    <property type="entry name" value="CBM_48"/>
    <property type="match status" value="1"/>
</dbReference>
<evidence type="ECO:0000256" key="1">
    <source>
        <dbReference type="ARBA" id="ARBA00000826"/>
    </source>
</evidence>
<keyword evidence="7 10" id="KW-0808">Transferase</keyword>
<feature type="domain" description="Glycosyl hydrolase family 13 catalytic" evidence="12">
    <location>
        <begin position="221"/>
        <end position="567"/>
    </location>
</feature>
<dbReference type="SMART" id="SM00642">
    <property type="entry name" value="Aamy"/>
    <property type="match status" value="1"/>
</dbReference>
<dbReference type="Pfam" id="PF02806">
    <property type="entry name" value="Alpha-amylase_C"/>
    <property type="match status" value="1"/>
</dbReference>
<evidence type="ECO:0000256" key="4">
    <source>
        <dbReference type="ARBA" id="ARBA00009000"/>
    </source>
</evidence>
<dbReference type="PANTHER" id="PTHR43651:SF3">
    <property type="entry name" value="1,4-ALPHA-GLUCAN-BRANCHING ENZYME"/>
    <property type="match status" value="1"/>
</dbReference>
<dbReference type="GO" id="GO:0005978">
    <property type="term" value="P:glycogen biosynthetic process"/>
    <property type="evidence" value="ECO:0007669"/>
    <property type="project" value="UniProtKB-UniRule"/>
</dbReference>
<gene>
    <name evidence="10" type="primary">glgB</name>
    <name evidence="13" type="ORF">HMPREF0216_02632</name>
</gene>
<evidence type="ECO:0000313" key="13">
    <source>
        <dbReference type="EMBL" id="EKY24732.1"/>
    </source>
</evidence>
<dbReference type="FunFam" id="2.60.40.1180:FF:000002">
    <property type="entry name" value="1,4-alpha-glucan branching enzyme GlgB"/>
    <property type="match status" value="1"/>
</dbReference>
<dbReference type="Gene3D" id="3.20.20.80">
    <property type="entry name" value="Glycosidases"/>
    <property type="match status" value="1"/>
</dbReference>
<organism evidence="13 14">
    <name type="scientific">Clostridium celatum DSM 1785</name>
    <dbReference type="NCBI Taxonomy" id="545697"/>
    <lineage>
        <taxon>Bacteria</taxon>
        <taxon>Bacillati</taxon>
        <taxon>Bacillota</taxon>
        <taxon>Clostridia</taxon>
        <taxon>Eubacteriales</taxon>
        <taxon>Clostridiaceae</taxon>
        <taxon>Clostridium</taxon>
    </lineage>
</organism>
<dbReference type="InterPro" id="IPR006407">
    <property type="entry name" value="GlgB"/>
</dbReference>
<evidence type="ECO:0000256" key="3">
    <source>
        <dbReference type="ARBA" id="ARBA00004964"/>
    </source>
</evidence>
<evidence type="ECO:0000256" key="10">
    <source>
        <dbReference type="HAMAP-Rule" id="MF_00685"/>
    </source>
</evidence>
<dbReference type="SUPFAM" id="SSF51011">
    <property type="entry name" value="Glycosyl hydrolase domain"/>
    <property type="match status" value="1"/>
</dbReference>
<comment type="similarity">
    <text evidence="4 10">Belongs to the glycosyl hydrolase 13 family. GlgB subfamily.</text>
</comment>
<dbReference type="PIRSF" id="PIRSF000463">
    <property type="entry name" value="GlgB"/>
    <property type="match status" value="1"/>
</dbReference>
<feature type="active site" description="Proton donor" evidence="10 11">
    <location>
        <position position="430"/>
    </location>
</feature>
<dbReference type="PANTHER" id="PTHR43651">
    <property type="entry name" value="1,4-ALPHA-GLUCAN-BRANCHING ENZYME"/>
    <property type="match status" value="1"/>
</dbReference>
<dbReference type="InterPro" id="IPR013780">
    <property type="entry name" value="Glyco_hydro_b"/>
</dbReference>
<dbReference type="HOGENOM" id="CLU_004245_3_2_9"/>
<dbReference type="eggNOG" id="COG0296">
    <property type="taxonomic scope" value="Bacteria"/>
</dbReference>
<evidence type="ECO:0000256" key="11">
    <source>
        <dbReference type="PIRSR" id="PIRSR000463-1"/>
    </source>
</evidence>
<proteinExistence type="inferred from homology"/>
<reference evidence="13 14" key="1">
    <citation type="submission" date="2012-05" db="EMBL/GenBank/DDBJ databases">
        <authorList>
            <person name="Weinstock G."/>
            <person name="Sodergren E."/>
            <person name="Lobos E.A."/>
            <person name="Fulton L."/>
            <person name="Fulton R."/>
            <person name="Courtney L."/>
            <person name="Fronick C."/>
            <person name="O'Laughlin M."/>
            <person name="Godfrey J."/>
            <person name="Wilson R.M."/>
            <person name="Miner T."/>
            <person name="Farmer C."/>
            <person name="Delehaunty K."/>
            <person name="Cordes M."/>
            <person name="Minx P."/>
            <person name="Tomlinson C."/>
            <person name="Chen J."/>
            <person name="Wollam A."/>
            <person name="Pepin K.H."/>
            <person name="Bhonagiri V."/>
            <person name="Zhang X."/>
            <person name="Suruliraj S."/>
            <person name="Warren W."/>
            <person name="Mitreva M."/>
            <person name="Mardis E.R."/>
            <person name="Wilson R.K."/>
        </authorList>
    </citation>
    <scope>NUCLEOTIDE SEQUENCE [LARGE SCALE GENOMIC DNA]</scope>
    <source>
        <strain evidence="13 14">DSM 1785</strain>
    </source>
</reference>
<sequence>MVRNIGTAVKKNSRKKTINDVNSINSNTITDIKNKKLDSNNIDSLNIEKSIDNDKNIEENARKKSAKTKTKCEVSDMNIYLFHEGKHYEAYKFMGAHLVYEKRKKGVRFTTWAPKAKNVYITGDFCNFKIEQEYKMEKISKEGLWSIFVPNITAGEKYKYVIETTSGKFNYKADPYAFKSEVRPNTASIVADNTKYKWNDRSWMMKRKRFNMYESPINIYEVHLGSWKRKNNEFMTYREIADELPKYVSEMGYTHVEILPIIEHPLDASWGYQAVGYYSVTSRHGDINDLKYLIDELHKAGIGVILDWVPSHFCKDAHGLYMFDGTPTYEYEEEWKRDNKGWGTYNFDLGKAEVNSFLISNLFYWIKEFHIDGIRNDAVSNMLYLSYGRNNGEWIPNKYGGDGNLEAIEFIKTNNKAIHEEYPTVMTIAEESTAWPKISKPIEDGGLGFNFKWNMGWMHDTLKYIKDDPVFRKYNHNKITFSMAYNYSENFILPISHDEVVHGKGSLLNKMWGDQWNKFAGLRLYIAHMIAHPGKKLIFMGSELGEFIEWREYEELEWNLIENDSIHTKNHKFFKDINNFYKENKSLWEKDYDIDGYEWIDANNADESIFSFIRRGKKENDFLIFICNYTPVVRYDFRVGVPTLGIYKETFNTDKEEYGGSGQVIENVIVAEEIPYNNQPYSINIKVPPMAAIALKLENINKLK</sequence>
<keyword evidence="14" id="KW-1185">Reference proteome</keyword>
<dbReference type="GO" id="GO:0043169">
    <property type="term" value="F:cation binding"/>
    <property type="evidence" value="ECO:0007669"/>
    <property type="project" value="InterPro"/>
</dbReference>
<dbReference type="GO" id="GO:0004553">
    <property type="term" value="F:hydrolase activity, hydrolyzing O-glycosyl compounds"/>
    <property type="evidence" value="ECO:0007669"/>
    <property type="project" value="InterPro"/>
</dbReference>
<evidence type="ECO:0000256" key="5">
    <source>
        <dbReference type="ARBA" id="ARBA00022600"/>
    </source>
</evidence>
<name>L1QAT6_9CLOT</name>
<dbReference type="InterPro" id="IPR006047">
    <property type="entry name" value="GH13_cat_dom"/>
</dbReference>
<evidence type="ECO:0000256" key="9">
    <source>
        <dbReference type="ARBA" id="ARBA00023277"/>
    </source>
</evidence>
<dbReference type="EC" id="2.4.1.18" evidence="10"/>
<comment type="function">
    <text evidence="2 10">Catalyzes the formation of the alpha-1,6-glucosidic linkages in glycogen by scission of a 1,4-alpha-linked oligosaccharide from growing alpha-1,4-glucan chains and the subsequent attachment of the oligosaccharide to the alpha-1,6 position.</text>
</comment>
<evidence type="ECO:0000256" key="2">
    <source>
        <dbReference type="ARBA" id="ARBA00002953"/>
    </source>
</evidence>
<dbReference type="InterPro" id="IPR017853">
    <property type="entry name" value="GH"/>
</dbReference>
<evidence type="ECO:0000313" key="14">
    <source>
        <dbReference type="Proteomes" id="UP000010420"/>
    </source>
</evidence>
<dbReference type="STRING" id="545697.HMPREF0216_02632"/>
<feature type="active site" description="Nucleophile" evidence="10 11">
    <location>
        <position position="377"/>
    </location>
</feature>
<dbReference type="CDD" id="cd11322">
    <property type="entry name" value="AmyAc_Glg_BE"/>
    <property type="match status" value="1"/>
</dbReference>
<dbReference type="AlphaFoldDB" id="L1QAT6"/>
<dbReference type="Gene3D" id="2.60.40.10">
    <property type="entry name" value="Immunoglobulins"/>
    <property type="match status" value="1"/>
</dbReference>
<dbReference type="NCBIfam" id="NF003811">
    <property type="entry name" value="PRK05402.1"/>
    <property type="match status" value="1"/>
</dbReference>
<dbReference type="InterPro" id="IPR004193">
    <property type="entry name" value="Glyco_hydro_13_N"/>
</dbReference>
<protein>
    <recommendedName>
        <fullName evidence="10">1,4-alpha-glucan branching enzyme GlgB</fullName>
        <ecNumber evidence="10">2.4.1.18</ecNumber>
    </recommendedName>
    <alternativeName>
        <fullName evidence="10">1,4-alpha-D-glucan:1,4-alpha-D-glucan 6-glucosyl-transferase</fullName>
    </alternativeName>
    <alternativeName>
        <fullName evidence="10">Alpha-(1-&gt;4)-glucan branching enzyme</fullName>
    </alternativeName>
    <alternativeName>
        <fullName evidence="10">Glycogen branching enzyme</fullName>
        <shortName evidence="10">BE</shortName>
    </alternativeName>
</protein>
<keyword evidence="6 10" id="KW-0328">Glycosyltransferase</keyword>
<dbReference type="FunFam" id="3.20.20.80:FF:000003">
    <property type="entry name" value="1,4-alpha-glucan branching enzyme GlgB"/>
    <property type="match status" value="1"/>
</dbReference>
<keyword evidence="8 10" id="KW-0320">Glycogen biosynthesis</keyword>
<dbReference type="OrthoDB" id="9800174at2"/>
<comment type="caution">
    <text evidence="13">The sequence shown here is derived from an EMBL/GenBank/DDBJ whole genome shotgun (WGS) entry which is preliminary data.</text>
</comment>
<dbReference type="Gene3D" id="2.60.40.1180">
    <property type="entry name" value="Golgi alpha-mannosidase II"/>
    <property type="match status" value="1"/>
</dbReference>
<comment type="pathway">
    <text evidence="3 10">Glycan biosynthesis; glycogen biosynthesis.</text>
</comment>
<dbReference type="Proteomes" id="UP000010420">
    <property type="component" value="Unassembled WGS sequence"/>
</dbReference>
<comment type="catalytic activity">
    <reaction evidence="1 10">
        <text>Transfers a segment of a (1-&gt;4)-alpha-D-glucan chain to a primary hydroxy group in a similar glucan chain.</text>
        <dbReference type="EC" id="2.4.1.18"/>
    </reaction>
</comment>
<evidence type="ECO:0000259" key="12">
    <source>
        <dbReference type="SMART" id="SM00642"/>
    </source>
</evidence>
<dbReference type="UniPathway" id="UPA00164"/>
<dbReference type="InterPro" id="IPR014756">
    <property type="entry name" value="Ig_E-set"/>
</dbReference>
<dbReference type="HAMAP" id="MF_00685">
    <property type="entry name" value="GlgB"/>
    <property type="match status" value="1"/>
</dbReference>
<dbReference type="NCBIfam" id="TIGR01515">
    <property type="entry name" value="branching_enzym"/>
    <property type="match status" value="1"/>
</dbReference>
<accession>L1QAT6</accession>
<dbReference type="PATRIC" id="fig|545697.3.peg.2587"/>
<dbReference type="GO" id="GO:0003844">
    <property type="term" value="F:1,4-alpha-glucan branching enzyme activity"/>
    <property type="evidence" value="ECO:0007669"/>
    <property type="project" value="UniProtKB-UniRule"/>
</dbReference>
<evidence type="ECO:0000256" key="8">
    <source>
        <dbReference type="ARBA" id="ARBA00023056"/>
    </source>
</evidence>
<evidence type="ECO:0000256" key="7">
    <source>
        <dbReference type="ARBA" id="ARBA00022679"/>
    </source>
</evidence>
<dbReference type="EMBL" id="AMEZ01000078">
    <property type="protein sequence ID" value="EKY24732.1"/>
    <property type="molecule type" value="Genomic_DNA"/>
</dbReference>
<dbReference type="Pfam" id="PF00128">
    <property type="entry name" value="Alpha-amylase"/>
    <property type="match status" value="1"/>
</dbReference>
<dbReference type="NCBIfam" id="NF008967">
    <property type="entry name" value="PRK12313.1"/>
    <property type="match status" value="1"/>
</dbReference>
<keyword evidence="5 10" id="KW-0321">Glycogen metabolism</keyword>
<dbReference type="InterPro" id="IPR044143">
    <property type="entry name" value="GlgB_N_E_set_prok"/>
</dbReference>
<dbReference type="InterPro" id="IPR013783">
    <property type="entry name" value="Ig-like_fold"/>
</dbReference>
<dbReference type="InterPro" id="IPR006048">
    <property type="entry name" value="A-amylase/branching_C"/>
</dbReference>